<name>A0ACC5R0M5_9HYPH</name>
<protein>
    <submittedName>
        <fullName evidence="1">Class I SAM-dependent methyltransferase</fullName>
    </submittedName>
</protein>
<comment type="caution">
    <text evidence="1">The sequence shown here is derived from an EMBL/GenBank/DDBJ whole genome shotgun (WGS) entry which is preliminary data.</text>
</comment>
<keyword evidence="2" id="KW-1185">Reference proteome</keyword>
<evidence type="ECO:0000313" key="1">
    <source>
        <dbReference type="EMBL" id="MBK1866214.1"/>
    </source>
</evidence>
<accession>A0ACC5R0M5</accession>
<reference evidence="1" key="1">
    <citation type="submission" date="2021-01" db="EMBL/GenBank/DDBJ databases">
        <authorList>
            <person name="Sun Q."/>
        </authorList>
    </citation>
    <scope>NUCLEOTIDE SEQUENCE</scope>
    <source>
        <strain evidence="1">YIM B02566</strain>
    </source>
</reference>
<dbReference type="EMBL" id="JAENHL010000006">
    <property type="protein sequence ID" value="MBK1866214.1"/>
    <property type="molecule type" value="Genomic_DNA"/>
</dbReference>
<keyword evidence="1" id="KW-0489">Methyltransferase</keyword>
<evidence type="ECO:0000313" key="2">
    <source>
        <dbReference type="Proteomes" id="UP000616151"/>
    </source>
</evidence>
<dbReference type="Proteomes" id="UP000616151">
    <property type="component" value="Unassembled WGS sequence"/>
</dbReference>
<organism evidence="1 2">
    <name type="scientific">Taklimakanibacter albus</name>
    <dbReference type="NCBI Taxonomy" id="2800327"/>
    <lineage>
        <taxon>Bacteria</taxon>
        <taxon>Pseudomonadati</taxon>
        <taxon>Pseudomonadota</taxon>
        <taxon>Alphaproteobacteria</taxon>
        <taxon>Hyphomicrobiales</taxon>
        <taxon>Aestuariivirgaceae</taxon>
        <taxon>Taklimakanibacter</taxon>
    </lineage>
</organism>
<sequence>MMATAKEQGELWGARARDWARCGEPAWRDVFTAVLDQAGIGQGTCHLDIGCGAGGTLVLAQERGAVVSGFDAAENLAAIARERLGSVDIRVGDMQALPFADESFDAVTGINVFQFADDPAKAFAEARRVARAGGAVTMLVWGQRDKCELMSEVMPAVWALDPPKPPPARPPLAETAEGFMRAAGLDLEVCGDLIATLIYADRDAAANAILAASESTVRHAGEAKVRGALNAALAPFAGADDGRVRLRNMFRLVTGRRPA</sequence>
<keyword evidence="1" id="KW-0808">Transferase</keyword>
<gene>
    <name evidence="1" type="ORF">JHL16_07590</name>
</gene>
<proteinExistence type="predicted"/>